<evidence type="ECO:0000256" key="3">
    <source>
        <dbReference type="ARBA" id="ARBA00012953"/>
    </source>
</evidence>
<reference evidence="8 9" key="1">
    <citation type="submission" date="2019-08" db="EMBL/GenBank/DDBJ databases">
        <title>In-depth cultivation of the pig gut microbiome towards novel bacterial diversity and tailored functional studies.</title>
        <authorList>
            <person name="Wylensek D."/>
            <person name="Hitch T.C.A."/>
            <person name="Clavel T."/>
        </authorList>
    </citation>
    <scope>NUCLEOTIDE SEQUENCE [LARGE SCALE GENOMIC DNA]</scope>
    <source>
        <strain evidence="8 9">WB01_CNA04</strain>
    </source>
</reference>
<gene>
    <name evidence="8" type="ORF">FYJ69_00690</name>
</gene>
<evidence type="ECO:0000256" key="4">
    <source>
        <dbReference type="ARBA" id="ARBA00021948"/>
    </source>
</evidence>
<dbReference type="GO" id="GO:0050545">
    <property type="term" value="F:sulfopyruvate decarboxylase activity"/>
    <property type="evidence" value="ECO:0007669"/>
    <property type="project" value="TreeGrafter"/>
</dbReference>
<dbReference type="SUPFAM" id="SSF142823">
    <property type="entry name" value="ComB-like"/>
    <property type="match status" value="1"/>
</dbReference>
<evidence type="ECO:0000313" key="9">
    <source>
        <dbReference type="Proteomes" id="UP000434342"/>
    </source>
</evidence>
<evidence type="ECO:0000256" key="1">
    <source>
        <dbReference type="ARBA" id="ARBA00001946"/>
    </source>
</evidence>
<evidence type="ECO:0000256" key="7">
    <source>
        <dbReference type="ARBA" id="ARBA00033711"/>
    </source>
</evidence>
<dbReference type="GO" id="GO:0050532">
    <property type="term" value="F:2-phosphosulfolactate phosphatase activity"/>
    <property type="evidence" value="ECO:0007669"/>
    <property type="project" value="UniProtKB-EC"/>
</dbReference>
<comment type="catalytic activity">
    <reaction evidence="7">
        <text>(2R)-O-phospho-3-sulfolactate + H2O = (2R)-3-sulfolactate + phosphate</text>
        <dbReference type="Rhea" id="RHEA:23416"/>
        <dbReference type="ChEBI" id="CHEBI:15377"/>
        <dbReference type="ChEBI" id="CHEBI:15597"/>
        <dbReference type="ChEBI" id="CHEBI:43474"/>
        <dbReference type="ChEBI" id="CHEBI:58738"/>
        <dbReference type="EC" id="3.1.3.71"/>
    </reaction>
</comment>
<dbReference type="EC" id="3.1.3.71" evidence="3"/>
<organism evidence="8 9">
    <name type="scientific">Parafannyhessea umbonata</name>
    <dbReference type="NCBI Taxonomy" id="604330"/>
    <lineage>
        <taxon>Bacteria</taxon>
        <taxon>Bacillati</taxon>
        <taxon>Actinomycetota</taxon>
        <taxon>Coriobacteriia</taxon>
        <taxon>Coriobacteriales</taxon>
        <taxon>Atopobiaceae</taxon>
        <taxon>Parafannyhessea</taxon>
    </lineage>
</organism>
<keyword evidence="6" id="KW-0460">Magnesium</keyword>
<dbReference type="EMBL" id="VUND01000001">
    <property type="protein sequence ID" value="MST59431.1"/>
    <property type="molecule type" value="Genomic_DNA"/>
</dbReference>
<evidence type="ECO:0000256" key="6">
    <source>
        <dbReference type="ARBA" id="ARBA00022842"/>
    </source>
</evidence>
<accession>A0A6N7WTR7</accession>
<dbReference type="GO" id="GO:0000287">
    <property type="term" value="F:magnesium ion binding"/>
    <property type="evidence" value="ECO:0007669"/>
    <property type="project" value="InterPro"/>
</dbReference>
<dbReference type="PANTHER" id="PTHR37311">
    <property type="entry name" value="2-PHOSPHOSULFOLACTATE PHOSPHATASE-RELATED"/>
    <property type="match status" value="1"/>
</dbReference>
<dbReference type="Gene3D" id="3.90.1560.10">
    <property type="entry name" value="ComB-like"/>
    <property type="match status" value="1"/>
</dbReference>
<keyword evidence="5" id="KW-0378">Hydrolase</keyword>
<dbReference type="RefSeq" id="WP_154539200.1">
    <property type="nucleotide sequence ID" value="NZ_JALEUD010000167.1"/>
</dbReference>
<proteinExistence type="inferred from homology"/>
<dbReference type="Pfam" id="PF04029">
    <property type="entry name" value="2-ph_phosp"/>
    <property type="match status" value="1"/>
</dbReference>
<evidence type="ECO:0000256" key="5">
    <source>
        <dbReference type="ARBA" id="ARBA00022801"/>
    </source>
</evidence>
<comment type="cofactor">
    <cofactor evidence="1">
        <name>Mg(2+)</name>
        <dbReference type="ChEBI" id="CHEBI:18420"/>
    </cofactor>
</comment>
<dbReference type="InterPro" id="IPR005238">
    <property type="entry name" value="ComB-like"/>
</dbReference>
<dbReference type="InterPro" id="IPR036702">
    <property type="entry name" value="ComB-like_sf"/>
</dbReference>
<name>A0A6N7WTR7_9ACTN</name>
<comment type="similarity">
    <text evidence="2">Belongs to the ComB family.</text>
</comment>
<evidence type="ECO:0000313" key="8">
    <source>
        <dbReference type="EMBL" id="MST59431.1"/>
    </source>
</evidence>
<dbReference type="Proteomes" id="UP000434342">
    <property type="component" value="Unassembled WGS sequence"/>
</dbReference>
<protein>
    <recommendedName>
        <fullName evidence="4">Probable 2-phosphosulfolactate phosphatase</fullName>
        <ecNumber evidence="3">3.1.3.71</ecNumber>
    </recommendedName>
</protein>
<dbReference type="AlphaFoldDB" id="A0A6N7WTR7"/>
<sequence>MDVRVLELVDGAREARGLTVVIDVFRAFTLECYLFAQGAEKIYPIGSVDEARALKAAHPDWLCFGERGGWQVEGFDFGNSPSQVAGVDLTGRTCIHTTSAGTQGIVNATGADEIVTGSLANARAVATYIRRRDPREVSIVAMGTSGVTSADEDVLCARYIEALLKGQGDDFDVAAKAAALRDGAGAKFFDPEQPQYPAADFPYCVDCDRFDFVIRVGKDADGRLVNTRLDL</sequence>
<evidence type="ECO:0000256" key="2">
    <source>
        <dbReference type="ARBA" id="ARBA00009997"/>
    </source>
</evidence>
<dbReference type="PANTHER" id="PTHR37311:SF1">
    <property type="entry name" value="2-PHOSPHOSULFOLACTATE PHOSPHATASE-RELATED"/>
    <property type="match status" value="1"/>
</dbReference>
<comment type="caution">
    <text evidence="8">The sequence shown here is derived from an EMBL/GenBank/DDBJ whole genome shotgun (WGS) entry which is preliminary data.</text>
</comment>